<evidence type="ECO:0000313" key="2">
    <source>
        <dbReference type="EMBL" id="GCC17494.1"/>
    </source>
</evidence>
<evidence type="ECO:0000256" key="1">
    <source>
        <dbReference type="SAM" id="SignalP"/>
    </source>
</evidence>
<gene>
    <name evidence="2" type="ORF">chiPu_0017575</name>
</gene>
<organism evidence="2 3">
    <name type="scientific">Chiloscyllium punctatum</name>
    <name type="common">Brownbanded bambooshark</name>
    <name type="synonym">Hemiscyllium punctatum</name>
    <dbReference type="NCBI Taxonomy" id="137246"/>
    <lineage>
        <taxon>Eukaryota</taxon>
        <taxon>Metazoa</taxon>
        <taxon>Chordata</taxon>
        <taxon>Craniata</taxon>
        <taxon>Vertebrata</taxon>
        <taxon>Chondrichthyes</taxon>
        <taxon>Elasmobranchii</taxon>
        <taxon>Galeomorphii</taxon>
        <taxon>Galeoidea</taxon>
        <taxon>Orectolobiformes</taxon>
        <taxon>Hemiscylliidae</taxon>
        <taxon>Chiloscyllium</taxon>
    </lineage>
</organism>
<sequence>MPLLPTAVLLLCALRSPAPSVAFQLQDTINSLREENLQLHVRVDNLTDTLRELRQLLWDYSRGKTSSLHHILCSHKPYQDAAQIVCPLQDLLFGCLALTIFWMQNLFH</sequence>
<keyword evidence="1" id="KW-0732">Signal</keyword>
<protein>
    <submittedName>
        <fullName evidence="2">Uncharacterized protein</fullName>
    </submittedName>
</protein>
<feature type="chain" id="PRO_5019183376" evidence="1">
    <location>
        <begin position="23"/>
        <end position="108"/>
    </location>
</feature>
<dbReference type="AlphaFoldDB" id="A0A401RH82"/>
<keyword evidence="3" id="KW-1185">Reference proteome</keyword>
<comment type="caution">
    <text evidence="2">The sequence shown here is derived from an EMBL/GenBank/DDBJ whole genome shotgun (WGS) entry which is preliminary data.</text>
</comment>
<accession>A0A401RH82</accession>
<proteinExistence type="predicted"/>
<reference evidence="2 3" key="1">
    <citation type="journal article" date="2018" name="Nat. Ecol. Evol.">
        <title>Shark genomes provide insights into elasmobranch evolution and the origin of vertebrates.</title>
        <authorList>
            <person name="Hara Y"/>
            <person name="Yamaguchi K"/>
            <person name="Onimaru K"/>
            <person name="Kadota M"/>
            <person name="Koyanagi M"/>
            <person name="Keeley SD"/>
            <person name="Tatsumi K"/>
            <person name="Tanaka K"/>
            <person name="Motone F"/>
            <person name="Kageyama Y"/>
            <person name="Nozu R"/>
            <person name="Adachi N"/>
            <person name="Nishimura O"/>
            <person name="Nakagawa R"/>
            <person name="Tanegashima C"/>
            <person name="Kiyatake I"/>
            <person name="Matsumoto R"/>
            <person name="Murakumo K"/>
            <person name="Nishida K"/>
            <person name="Terakita A"/>
            <person name="Kuratani S"/>
            <person name="Sato K"/>
            <person name="Hyodo S Kuraku.S."/>
        </authorList>
    </citation>
    <scope>NUCLEOTIDE SEQUENCE [LARGE SCALE GENOMIC DNA]</scope>
</reference>
<evidence type="ECO:0000313" key="3">
    <source>
        <dbReference type="Proteomes" id="UP000287033"/>
    </source>
</evidence>
<name>A0A401RH82_CHIPU</name>
<dbReference type="OrthoDB" id="8931130at2759"/>
<dbReference type="EMBL" id="BEZZ01001320">
    <property type="protein sequence ID" value="GCC17494.1"/>
    <property type="molecule type" value="Genomic_DNA"/>
</dbReference>
<dbReference type="Proteomes" id="UP000287033">
    <property type="component" value="Unassembled WGS sequence"/>
</dbReference>
<feature type="signal peptide" evidence="1">
    <location>
        <begin position="1"/>
        <end position="22"/>
    </location>
</feature>